<keyword evidence="2" id="KW-1185">Reference proteome</keyword>
<evidence type="ECO:0000313" key="2">
    <source>
        <dbReference type="Proteomes" id="UP001529510"/>
    </source>
</evidence>
<feature type="non-terminal residue" evidence="1">
    <location>
        <position position="69"/>
    </location>
</feature>
<sequence length="69" mass="7744">MTIQSRSGKEVENEHVENEHVKVKVMEIHMGVAPELAAKMSEGVDVAHRLGRPVSGRARAIIILFVLRW</sequence>
<accession>A0ABD0RF54</accession>
<dbReference type="EMBL" id="JAMKFB020000003">
    <property type="protein sequence ID" value="KAL0197079.1"/>
    <property type="molecule type" value="Genomic_DNA"/>
</dbReference>
<comment type="caution">
    <text evidence="1">The sequence shown here is derived from an EMBL/GenBank/DDBJ whole genome shotgun (WGS) entry which is preliminary data.</text>
</comment>
<protein>
    <submittedName>
        <fullName evidence="1">Uncharacterized protein</fullName>
    </submittedName>
</protein>
<gene>
    <name evidence="1" type="ORF">M9458_005619</name>
</gene>
<organism evidence="1 2">
    <name type="scientific">Cirrhinus mrigala</name>
    <name type="common">Mrigala</name>
    <dbReference type="NCBI Taxonomy" id="683832"/>
    <lineage>
        <taxon>Eukaryota</taxon>
        <taxon>Metazoa</taxon>
        <taxon>Chordata</taxon>
        <taxon>Craniata</taxon>
        <taxon>Vertebrata</taxon>
        <taxon>Euteleostomi</taxon>
        <taxon>Actinopterygii</taxon>
        <taxon>Neopterygii</taxon>
        <taxon>Teleostei</taxon>
        <taxon>Ostariophysi</taxon>
        <taxon>Cypriniformes</taxon>
        <taxon>Cyprinidae</taxon>
        <taxon>Labeoninae</taxon>
        <taxon>Labeonini</taxon>
        <taxon>Cirrhinus</taxon>
    </lineage>
</organism>
<reference evidence="1 2" key="1">
    <citation type="submission" date="2024-05" db="EMBL/GenBank/DDBJ databases">
        <title>Genome sequencing and assembly of Indian major carp, Cirrhinus mrigala (Hamilton, 1822).</title>
        <authorList>
            <person name="Mohindra V."/>
            <person name="Chowdhury L.M."/>
            <person name="Lal K."/>
            <person name="Jena J.K."/>
        </authorList>
    </citation>
    <scope>NUCLEOTIDE SEQUENCE [LARGE SCALE GENOMIC DNA]</scope>
    <source>
        <strain evidence="1">CM1030</strain>
        <tissue evidence="1">Blood</tissue>
    </source>
</reference>
<dbReference type="Proteomes" id="UP001529510">
    <property type="component" value="Unassembled WGS sequence"/>
</dbReference>
<proteinExistence type="predicted"/>
<evidence type="ECO:0000313" key="1">
    <source>
        <dbReference type="EMBL" id="KAL0197079.1"/>
    </source>
</evidence>
<name>A0ABD0RF54_CIRMR</name>
<dbReference type="AlphaFoldDB" id="A0ABD0RF54"/>